<keyword evidence="4 8" id="KW-1133">Transmembrane helix</keyword>
<organism>
    <name type="scientific">Ixodes scapularis</name>
    <name type="common">Black-legged tick</name>
    <name type="synonym">Deer tick</name>
    <dbReference type="NCBI Taxonomy" id="6945"/>
    <lineage>
        <taxon>Eukaryota</taxon>
        <taxon>Metazoa</taxon>
        <taxon>Ecdysozoa</taxon>
        <taxon>Arthropoda</taxon>
        <taxon>Chelicerata</taxon>
        <taxon>Arachnida</taxon>
        <taxon>Acari</taxon>
        <taxon>Parasitiformes</taxon>
        <taxon>Ixodida</taxon>
        <taxon>Ixodoidea</taxon>
        <taxon>Ixodidae</taxon>
        <taxon>Ixodinae</taxon>
        <taxon>Ixodes</taxon>
    </lineage>
</organism>
<dbReference type="HOGENOM" id="CLU_1116794_0_0_1"/>
<dbReference type="EMBL" id="ABJB010606132">
    <property type="status" value="NOT_ANNOTATED_CDS"/>
    <property type="molecule type" value="Genomic_DNA"/>
</dbReference>
<dbReference type="EnsemblMetazoa" id="ISCW019565-RA">
    <property type="protein sequence ID" value="ISCW019565-PA"/>
    <property type="gene ID" value="ISCW019565"/>
</dbReference>
<dbReference type="PROSITE" id="PS00332">
    <property type="entry name" value="SOD_CU_ZN_2"/>
    <property type="match status" value="1"/>
</dbReference>
<name>B7PVB6_IXOSC</name>
<keyword evidence="9" id="KW-0732">Signal</keyword>
<dbReference type="InterPro" id="IPR052192">
    <property type="entry name" value="Insect_Ionotropic_Sensory_Rcpt"/>
</dbReference>
<dbReference type="EMBL" id="ABJB010105676">
    <property type="status" value="NOT_ANNOTATED_CDS"/>
    <property type="molecule type" value="Genomic_DNA"/>
</dbReference>
<evidence type="ECO:0000256" key="1">
    <source>
        <dbReference type="ARBA" id="ARBA00004651"/>
    </source>
</evidence>
<gene>
    <name evidence="10" type="ORF">IscW_ISCW019565</name>
</gene>
<keyword evidence="2" id="KW-1003">Cell membrane</keyword>
<keyword evidence="7" id="KW-0325">Glycoprotein</keyword>
<dbReference type="VEuPathDB" id="VectorBase:ISCP_000709"/>
<dbReference type="PaxDb" id="6945-B7PVB6"/>
<keyword evidence="12" id="KW-1185">Reference proteome</keyword>
<dbReference type="VEuPathDB" id="VectorBase:ISCW019565"/>
<evidence type="ECO:0000256" key="6">
    <source>
        <dbReference type="ARBA" id="ARBA00023170"/>
    </source>
</evidence>
<evidence type="ECO:0000256" key="4">
    <source>
        <dbReference type="ARBA" id="ARBA00022989"/>
    </source>
</evidence>
<protein>
    <submittedName>
        <fullName evidence="10 11">Uncharacterized protein</fullName>
    </submittedName>
</protein>
<evidence type="ECO:0000313" key="10">
    <source>
        <dbReference type="EMBL" id="EEC10538.1"/>
    </source>
</evidence>
<keyword evidence="6" id="KW-0675">Receptor</keyword>
<comment type="subcellular location">
    <subcellularLocation>
        <location evidence="1">Cell membrane</location>
        <topology evidence="1">Multi-pass membrane protein</topology>
    </subcellularLocation>
</comment>
<dbReference type="VEuPathDB" id="VectorBase:ISCI019565"/>
<feature type="transmembrane region" description="Helical" evidence="8">
    <location>
        <begin position="196"/>
        <end position="217"/>
    </location>
</feature>
<dbReference type="AlphaFoldDB" id="B7PVB6"/>
<dbReference type="OrthoDB" id="6495696at2759"/>
<accession>B7PVB6</accession>
<sequence length="249" mass="28315">MGVWLLALVVLMGLLNCTLTSTMLVRKTTDYVDNFEDLVRFPKTLIATEKLTYFEAILKAIGETFKKLSSRHEQVIGIYQAGPVLDFVMQQVLKKERVMIGTDVMLKSHIADNFVRTGECKHHVTRGTAGIMQIVMLVRKSLPREFKRKLDRYVTSINQCDIYHKEMEWRLRNYTRCQNEMDDAIKPLGMNDLQGGFLLLVVGLGSGAVAFVGEHLARNSPPPRRAGNAGRRRRCGLVLLQKKQTEGYK</sequence>
<dbReference type="Proteomes" id="UP000001555">
    <property type="component" value="Unassembled WGS sequence"/>
</dbReference>
<keyword evidence="5 8" id="KW-0472">Membrane</keyword>
<feature type="signal peptide" evidence="9">
    <location>
        <begin position="1"/>
        <end position="20"/>
    </location>
</feature>
<evidence type="ECO:0000313" key="11">
    <source>
        <dbReference type="EnsemblMetazoa" id="ISCW019565-PA"/>
    </source>
</evidence>
<proteinExistence type="predicted"/>
<feature type="chain" id="PRO_5010826399" evidence="9">
    <location>
        <begin position="21"/>
        <end position="249"/>
    </location>
</feature>
<dbReference type="InParanoid" id="B7PVB6"/>
<evidence type="ECO:0000256" key="2">
    <source>
        <dbReference type="ARBA" id="ARBA00022475"/>
    </source>
</evidence>
<keyword evidence="3 8" id="KW-0812">Transmembrane</keyword>
<dbReference type="InterPro" id="IPR018152">
    <property type="entry name" value="SOD_Cu/Zn_BS"/>
</dbReference>
<reference evidence="10 12" key="1">
    <citation type="submission" date="2008-03" db="EMBL/GenBank/DDBJ databases">
        <title>Annotation of Ixodes scapularis.</title>
        <authorList>
            <consortium name="Ixodes scapularis Genome Project Consortium"/>
            <person name="Caler E."/>
            <person name="Hannick L.I."/>
            <person name="Bidwell S."/>
            <person name="Joardar V."/>
            <person name="Thiagarajan M."/>
            <person name="Amedeo P."/>
            <person name="Galinsky K.J."/>
            <person name="Schobel S."/>
            <person name="Inman J."/>
            <person name="Hostetler J."/>
            <person name="Miller J."/>
            <person name="Hammond M."/>
            <person name="Megy K."/>
            <person name="Lawson D."/>
            <person name="Kodira C."/>
            <person name="Sutton G."/>
            <person name="Meyer J."/>
            <person name="Hill C.A."/>
            <person name="Birren B."/>
            <person name="Nene V."/>
            <person name="Collins F."/>
            <person name="Alarcon-Chaidez F."/>
            <person name="Wikel S."/>
            <person name="Strausberg R."/>
        </authorList>
    </citation>
    <scope>NUCLEOTIDE SEQUENCE [LARGE SCALE GENOMIC DNA]</scope>
    <source>
        <strain evidence="12">Wikel</strain>
        <strain evidence="10">Wikel colony</strain>
    </source>
</reference>
<evidence type="ECO:0000256" key="5">
    <source>
        <dbReference type="ARBA" id="ARBA00023136"/>
    </source>
</evidence>
<evidence type="ECO:0000256" key="8">
    <source>
        <dbReference type="SAM" id="Phobius"/>
    </source>
</evidence>
<dbReference type="PANTHER" id="PTHR42643">
    <property type="entry name" value="IONOTROPIC RECEPTOR 20A-RELATED"/>
    <property type="match status" value="1"/>
</dbReference>
<evidence type="ECO:0000256" key="3">
    <source>
        <dbReference type="ARBA" id="ARBA00022692"/>
    </source>
</evidence>
<dbReference type="PANTHER" id="PTHR42643:SF24">
    <property type="entry name" value="IONOTROPIC RECEPTOR 60A"/>
    <property type="match status" value="1"/>
</dbReference>
<dbReference type="GO" id="GO:0005886">
    <property type="term" value="C:plasma membrane"/>
    <property type="evidence" value="ECO:0007669"/>
    <property type="project" value="UniProtKB-SubCell"/>
</dbReference>
<dbReference type="EMBL" id="DS798623">
    <property type="protein sequence ID" value="EEC10538.1"/>
    <property type="molecule type" value="Genomic_DNA"/>
</dbReference>
<evidence type="ECO:0000256" key="9">
    <source>
        <dbReference type="SAM" id="SignalP"/>
    </source>
</evidence>
<evidence type="ECO:0000256" key="7">
    <source>
        <dbReference type="ARBA" id="ARBA00023180"/>
    </source>
</evidence>
<reference evidence="11" key="2">
    <citation type="submission" date="2020-05" db="UniProtKB">
        <authorList>
            <consortium name="EnsemblMetazoa"/>
        </authorList>
    </citation>
    <scope>IDENTIFICATION</scope>
    <source>
        <strain evidence="11">wikel</strain>
    </source>
</reference>
<evidence type="ECO:0000313" key="12">
    <source>
        <dbReference type="Proteomes" id="UP000001555"/>
    </source>
</evidence>